<keyword evidence="1" id="KW-0472">Membrane</keyword>
<dbReference type="AlphaFoldDB" id="A0A3S5CHR4"/>
<gene>
    <name evidence="2" type="ORF">PXEA_LOCUS15832</name>
</gene>
<proteinExistence type="predicted"/>
<comment type="caution">
    <text evidence="2">The sequence shown here is derived from an EMBL/GenBank/DDBJ whole genome shotgun (WGS) entry which is preliminary data.</text>
</comment>
<keyword evidence="3" id="KW-1185">Reference proteome</keyword>
<accession>A0A3S5CHR4</accession>
<keyword evidence="1" id="KW-0812">Transmembrane</keyword>
<dbReference type="Proteomes" id="UP000784294">
    <property type="component" value="Unassembled WGS sequence"/>
</dbReference>
<evidence type="ECO:0000313" key="3">
    <source>
        <dbReference type="Proteomes" id="UP000784294"/>
    </source>
</evidence>
<evidence type="ECO:0000256" key="1">
    <source>
        <dbReference type="SAM" id="Phobius"/>
    </source>
</evidence>
<evidence type="ECO:0000313" key="2">
    <source>
        <dbReference type="EMBL" id="VEL22392.1"/>
    </source>
</evidence>
<reference evidence="2" key="1">
    <citation type="submission" date="2018-11" db="EMBL/GenBank/DDBJ databases">
        <authorList>
            <consortium name="Pathogen Informatics"/>
        </authorList>
    </citation>
    <scope>NUCLEOTIDE SEQUENCE</scope>
</reference>
<feature type="transmembrane region" description="Helical" evidence="1">
    <location>
        <begin position="7"/>
        <end position="29"/>
    </location>
</feature>
<organism evidence="2 3">
    <name type="scientific">Protopolystoma xenopodis</name>
    <dbReference type="NCBI Taxonomy" id="117903"/>
    <lineage>
        <taxon>Eukaryota</taxon>
        <taxon>Metazoa</taxon>
        <taxon>Spiralia</taxon>
        <taxon>Lophotrochozoa</taxon>
        <taxon>Platyhelminthes</taxon>
        <taxon>Monogenea</taxon>
        <taxon>Polyopisthocotylea</taxon>
        <taxon>Polystomatidea</taxon>
        <taxon>Polystomatidae</taxon>
        <taxon>Protopolystoma</taxon>
    </lineage>
</organism>
<name>A0A3S5CHR4_9PLAT</name>
<keyword evidence="1" id="KW-1133">Transmembrane helix</keyword>
<sequence>MKALHTYAVILTPFTLVLGMLMRVCQIVTQSSFHRSYHSLSLAPKDPSALFLVYIFHSTAAAPSVLLEALFALPCFWVTN</sequence>
<protein>
    <submittedName>
        <fullName evidence="2">Uncharacterized protein</fullName>
    </submittedName>
</protein>
<dbReference type="EMBL" id="CAAALY010056175">
    <property type="protein sequence ID" value="VEL22392.1"/>
    <property type="molecule type" value="Genomic_DNA"/>
</dbReference>
<feature type="transmembrane region" description="Helical" evidence="1">
    <location>
        <begin position="49"/>
        <end position="78"/>
    </location>
</feature>